<comment type="similarity">
    <text evidence="3 12">Belongs to the PP2C family.</text>
</comment>
<dbReference type="HOGENOM" id="CLU_013173_20_4_1"/>
<evidence type="ECO:0000256" key="11">
    <source>
        <dbReference type="ARBA" id="ARBA00048336"/>
    </source>
</evidence>
<keyword evidence="8 12" id="KW-0904">Protein phosphatase</keyword>
<keyword evidence="7" id="KW-0460">Magnesium</keyword>
<dbReference type="EnsemblPlants" id="OPUNC05G21490.1">
    <property type="protein sequence ID" value="OPUNC05G21490.1"/>
    <property type="gene ID" value="OPUNC05G21490"/>
</dbReference>
<dbReference type="GO" id="GO:0004722">
    <property type="term" value="F:protein serine/threonine phosphatase activity"/>
    <property type="evidence" value="ECO:0007669"/>
    <property type="project" value="UniProtKB-EC"/>
</dbReference>
<evidence type="ECO:0000256" key="3">
    <source>
        <dbReference type="ARBA" id="ARBA00006702"/>
    </source>
</evidence>
<dbReference type="PANTHER" id="PTHR47992">
    <property type="entry name" value="PROTEIN PHOSPHATASE"/>
    <property type="match status" value="1"/>
</dbReference>
<evidence type="ECO:0000313" key="14">
    <source>
        <dbReference type="EnsemblPlants" id="OPUNC05G21490.1"/>
    </source>
</evidence>
<accession>A0A0E0L528</accession>
<evidence type="ECO:0000256" key="12">
    <source>
        <dbReference type="RuleBase" id="RU003465"/>
    </source>
</evidence>
<dbReference type="SMART" id="SM00331">
    <property type="entry name" value="PP2C_SIG"/>
    <property type="match status" value="1"/>
</dbReference>
<comment type="catalytic activity">
    <reaction evidence="10">
        <text>O-phospho-L-seryl-[protein] + H2O = L-seryl-[protein] + phosphate</text>
        <dbReference type="Rhea" id="RHEA:20629"/>
        <dbReference type="Rhea" id="RHEA-COMP:9863"/>
        <dbReference type="Rhea" id="RHEA-COMP:11604"/>
        <dbReference type="ChEBI" id="CHEBI:15377"/>
        <dbReference type="ChEBI" id="CHEBI:29999"/>
        <dbReference type="ChEBI" id="CHEBI:43474"/>
        <dbReference type="ChEBI" id="CHEBI:83421"/>
        <dbReference type="EC" id="3.1.3.16"/>
    </reaction>
</comment>
<evidence type="ECO:0000256" key="10">
    <source>
        <dbReference type="ARBA" id="ARBA00047761"/>
    </source>
</evidence>
<evidence type="ECO:0000256" key="8">
    <source>
        <dbReference type="ARBA" id="ARBA00022912"/>
    </source>
</evidence>
<evidence type="ECO:0000256" key="9">
    <source>
        <dbReference type="ARBA" id="ARBA00023211"/>
    </source>
</evidence>
<reference evidence="14" key="1">
    <citation type="submission" date="2015-04" db="UniProtKB">
        <authorList>
            <consortium name="EnsemblPlants"/>
        </authorList>
    </citation>
    <scope>IDENTIFICATION</scope>
</reference>
<evidence type="ECO:0000259" key="13">
    <source>
        <dbReference type="PROSITE" id="PS51746"/>
    </source>
</evidence>
<dbReference type="FunFam" id="3.60.40.10:FF:000291">
    <property type="entry name" value="Protein phosphatase 2C 50"/>
    <property type="match status" value="1"/>
</dbReference>
<dbReference type="Gene3D" id="3.60.40.10">
    <property type="entry name" value="PPM-type phosphatase domain"/>
    <property type="match status" value="1"/>
</dbReference>
<evidence type="ECO:0000256" key="4">
    <source>
        <dbReference type="ARBA" id="ARBA00013081"/>
    </source>
</evidence>
<name>A0A0E0L528_ORYPU</name>
<protein>
    <recommendedName>
        <fullName evidence="4">protein-serine/threonine phosphatase</fullName>
        <ecNumber evidence="4">3.1.3.16</ecNumber>
    </recommendedName>
</protein>
<comment type="cofactor">
    <cofactor evidence="2">
        <name>Mg(2+)</name>
        <dbReference type="ChEBI" id="CHEBI:18420"/>
    </cofactor>
</comment>
<dbReference type="Gramene" id="OPUNC05G21490.1">
    <property type="protein sequence ID" value="OPUNC05G21490.1"/>
    <property type="gene ID" value="OPUNC05G21490"/>
</dbReference>
<evidence type="ECO:0000313" key="15">
    <source>
        <dbReference type="Proteomes" id="UP000026962"/>
    </source>
</evidence>
<evidence type="ECO:0000256" key="7">
    <source>
        <dbReference type="ARBA" id="ARBA00022842"/>
    </source>
</evidence>
<evidence type="ECO:0000256" key="1">
    <source>
        <dbReference type="ARBA" id="ARBA00001936"/>
    </source>
</evidence>
<evidence type="ECO:0000256" key="6">
    <source>
        <dbReference type="ARBA" id="ARBA00022801"/>
    </source>
</evidence>
<dbReference type="PROSITE" id="PS51746">
    <property type="entry name" value="PPM_2"/>
    <property type="match status" value="1"/>
</dbReference>
<keyword evidence="5" id="KW-0479">Metal-binding</keyword>
<comment type="catalytic activity">
    <reaction evidence="11">
        <text>O-phospho-L-threonyl-[protein] + H2O = L-threonyl-[protein] + phosphate</text>
        <dbReference type="Rhea" id="RHEA:47004"/>
        <dbReference type="Rhea" id="RHEA-COMP:11060"/>
        <dbReference type="Rhea" id="RHEA-COMP:11605"/>
        <dbReference type="ChEBI" id="CHEBI:15377"/>
        <dbReference type="ChEBI" id="CHEBI:30013"/>
        <dbReference type="ChEBI" id="CHEBI:43474"/>
        <dbReference type="ChEBI" id="CHEBI:61977"/>
        <dbReference type="EC" id="3.1.3.16"/>
    </reaction>
</comment>
<reference evidence="14" key="2">
    <citation type="submission" date="2018-05" db="EMBL/GenBank/DDBJ databases">
        <title>OpunRS2 (Oryza punctata Reference Sequence Version 2).</title>
        <authorList>
            <person name="Zhang J."/>
            <person name="Kudrna D."/>
            <person name="Lee S."/>
            <person name="Talag J."/>
            <person name="Welchert J."/>
            <person name="Wing R.A."/>
        </authorList>
    </citation>
    <scope>NUCLEOTIDE SEQUENCE [LARGE SCALE GENOMIC DNA]</scope>
</reference>
<dbReference type="InterPro" id="IPR000222">
    <property type="entry name" value="PP2C_BS"/>
</dbReference>
<evidence type="ECO:0000256" key="5">
    <source>
        <dbReference type="ARBA" id="ARBA00022723"/>
    </source>
</evidence>
<dbReference type="InterPro" id="IPR036457">
    <property type="entry name" value="PPM-type-like_dom_sf"/>
</dbReference>
<comment type="cofactor">
    <cofactor evidence="1">
        <name>Mn(2+)</name>
        <dbReference type="ChEBI" id="CHEBI:29035"/>
    </cofactor>
</comment>
<dbReference type="SUPFAM" id="SSF81606">
    <property type="entry name" value="PP2C-like"/>
    <property type="match status" value="1"/>
</dbReference>
<organism evidence="14">
    <name type="scientific">Oryza punctata</name>
    <name type="common">Red rice</name>
    <dbReference type="NCBI Taxonomy" id="4537"/>
    <lineage>
        <taxon>Eukaryota</taxon>
        <taxon>Viridiplantae</taxon>
        <taxon>Streptophyta</taxon>
        <taxon>Embryophyta</taxon>
        <taxon>Tracheophyta</taxon>
        <taxon>Spermatophyta</taxon>
        <taxon>Magnoliopsida</taxon>
        <taxon>Liliopsida</taxon>
        <taxon>Poales</taxon>
        <taxon>Poaceae</taxon>
        <taxon>BOP clade</taxon>
        <taxon>Oryzoideae</taxon>
        <taxon>Oryzeae</taxon>
        <taxon>Oryzinae</taxon>
        <taxon>Oryza</taxon>
    </lineage>
</organism>
<feature type="domain" description="PPM-type phosphatase" evidence="13">
    <location>
        <begin position="55"/>
        <end position="382"/>
    </location>
</feature>
<dbReference type="EC" id="3.1.3.16" evidence="4"/>
<dbReference type="PROSITE" id="PS01032">
    <property type="entry name" value="PPM_1"/>
    <property type="match status" value="1"/>
</dbReference>
<dbReference type="AlphaFoldDB" id="A0A0E0L528"/>
<dbReference type="Pfam" id="PF00481">
    <property type="entry name" value="PP2C"/>
    <property type="match status" value="1"/>
</dbReference>
<evidence type="ECO:0000256" key="2">
    <source>
        <dbReference type="ARBA" id="ARBA00001946"/>
    </source>
</evidence>
<dbReference type="InterPro" id="IPR015655">
    <property type="entry name" value="PP2C"/>
</dbReference>
<dbReference type="Proteomes" id="UP000026962">
    <property type="component" value="Chromosome 5"/>
</dbReference>
<dbReference type="SMART" id="SM00332">
    <property type="entry name" value="PP2Cc"/>
    <property type="match status" value="1"/>
</dbReference>
<sequence>MAAAAAICGEDEAAVRAGCTGEWAGGIERVDLGERKEAVAGAGKRSVYLMDCAPVWGCASTRGRSAEMEDASAAVPRFADVPVRLLASRRDLDGLGLDADALRLPAHLFGVFDGHGGAEVANYCRERIHVVLSEELRRLGKNLGEMSEVDMKEHWDDVFTKCFQRVDDEVSGRVTRLVNGGDELRSEPVTAENVGSTAVVALVCSSHVVVANCGDSRIVLCRGKEPVALSIDHKVNWGSFVMQPDRKDERARIEAQGGKVIQWNGYRVSGILAMSRSIGDRYLKPFVIPKPEVMVVPRAKDDDCLILASDGLWDVVSNEEACKVARRQILLWHKNNGAASPLLSDEGDGSTDPAAQAAADYLMRLALKKGSEDNITVIVVDLKPRKKLKNIS</sequence>
<dbReference type="STRING" id="4537.A0A0E0L528"/>
<keyword evidence="15" id="KW-1185">Reference proteome</keyword>
<dbReference type="InterPro" id="IPR001932">
    <property type="entry name" value="PPM-type_phosphatase-like_dom"/>
</dbReference>
<keyword evidence="9" id="KW-0464">Manganese</keyword>
<proteinExistence type="inferred from homology"/>
<dbReference type="GO" id="GO:0009738">
    <property type="term" value="P:abscisic acid-activated signaling pathway"/>
    <property type="evidence" value="ECO:0007669"/>
    <property type="project" value="EnsemblPlants"/>
</dbReference>
<dbReference type="GO" id="GO:0046872">
    <property type="term" value="F:metal ion binding"/>
    <property type="evidence" value="ECO:0007669"/>
    <property type="project" value="UniProtKB-KW"/>
</dbReference>
<dbReference type="OMA" id="MVVPRAK"/>
<keyword evidence="6 12" id="KW-0378">Hydrolase</keyword>
<dbReference type="CDD" id="cd00143">
    <property type="entry name" value="PP2Cc"/>
    <property type="match status" value="1"/>
</dbReference>
<dbReference type="eggNOG" id="KOG0698">
    <property type="taxonomic scope" value="Eukaryota"/>
</dbReference>